<sequence length="122" mass="13609">MFPAEPETAAAARAYAREVLAADDDRPDTACVDDVLLVVSELVTNAYRYGTEPGDSLLVVILKAADRVRVEVHDPVRRRLVLREETGERVRGRGLHIVEALAARWGVEDRPLGKMVWAEMAW</sequence>
<reference evidence="4" key="1">
    <citation type="journal article" date="2019" name="Int. J. Syst. Evol. Microbiol.">
        <title>The Global Catalogue of Microorganisms (GCM) 10K type strain sequencing project: providing services to taxonomists for standard genome sequencing and annotation.</title>
        <authorList>
            <consortium name="The Broad Institute Genomics Platform"/>
            <consortium name="The Broad Institute Genome Sequencing Center for Infectious Disease"/>
            <person name="Wu L."/>
            <person name="Ma J."/>
        </authorList>
    </citation>
    <scope>NUCLEOTIDE SEQUENCE [LARGE SCALE GENOMIC DNA]</scope>
    <source>
        <strain evidence="4">JCM 18410</strain>
    </source>
</reference>
<dbReference type="Pfam" id="PF13581">
    <property type="entry name" value="HATPase_c_2"/>
    <property type="match status" value="1"/>
</dbReference>
<dbReference type="EMBL" id="BAABKC010000073">
    <property type="protein sequence ID" value="GAA5066917.1"/>
    <property type="molecule type" value="Genomic_DNA"/>
</dbReference>
<dbReference type="SUPFAM" id="SSF55874">
    <property type="entry name" value="ATPase domain of HSP90 chaperone/DNA topoisomerase II/histidine kinase"/>
    <property type="match status" value="1"/>
</dbReference>
<keyword evidence="4" id="KW-1185">Reference proteome</keyword>
<keyword evidence="1" id="KW-0418">Kinase</keyword>
<dbReference type="InterPro" id="IPR050267">
    <property type="entry name" value="Anti-sigma-factor_SerPK"/>
</dbReference>
<keyword evidence="1" id="KW-0723">Serine/threonine-protein kinase</keyword>
<dbReference type="Proteomes" id="UP001500124">
    <property type="component" value="Unassembled WGS sequence"/>
</dbReference>
<dbReference type="Gene3D" id="3.30.565.10">
    <property type="entry name" value="Histidine kinase-like ATPase, C-terminal domain"/>
    <property type="match status" value="1"/>
</dbReference>
<proteinExistence type="predicted"/>
<evidence type="ECO:0000259" key="2">
    <source>
        <dbReference type="Pfam" id="PF13581"/>
    </source>
</evidence>
<dbReference type="InterPro" id="IPR003594">
    <property type="entry name" value="HATPase_dom"/>
</dbReference>
<evidence type="ECO:0000256" key="1">
    <source>
        <dbReference type="ARBA" id="ARBA00022527"/>
    </source>
</evidence>
<name>A0ABP9KZ89_9ACTN</name>
<comment type="caution">
    <text evidence="3">The sequence shown here is derived from an EMBL/GenBank/DDBJ whole genome shotgun (WGS) entry which is preliminary data.</text>
</comment>
<evidence type="ECO:0000313" key="3">
    <source>
        <dbReference type="EMBL" id="GAA5066917.1"/>
    </source>
</evidence>
<dbReference type="PANTHER" id="PTHR35526">
    <property type="entry name" value="ANTI-SIGMA-F FACTOR RSBW-RELATED"/>
    <property type="match status" value="1"/>
</dbReference>
<evidence type="ECO:0000313" key="4">
    <source>
        <dbReference type="Proteomes" id="UP001500124"/>
    </source>
</evidence>
<dbReference type="InterPro" id="IPR036890">
    <property type="entry name" value="HATPase_C_sf"/>
</dbReference>
<protein>
    <recommendedName>
        <fullName evidence="2">Histidine kinase/HSP90-like ATPase domain-containing protein</fullName>
    </recommendedName>
</protein>
<gene>
    <name evidence="3" type="ORF">GCM10023336_49090</name>
</gene>
<organism evidence="3 4">
    <name type="scientific">Streptomyces similanensis</name>
    <dbReference type="NCBI Taxonomy" id="1274988"/>
    <lineage>
        <taxon>Bacteria</taxon>
        <taxon>Bacillati</taxon>
        <taxon>Actinomycetota</taxon>
        <taxon>Actinomycetes</taxon>
        <taxon>Kitasatosporales</taxon>
        <taxon>Streptomycetaceae</taxon>
        <taxon>Streptomyces</taxon>
    </lineage>
</organism>
<feature type="domain" description="Histidine kinase/HSP90-like ATPase" evidence="2">
    <location>
        <begin position="2"/>
        <end position="118"/>
    </location>
</feature>
<accession>A0ABP9KZ89</accession>
<keyword evidence="1" id="KW-0808">Transferase</keyword>
<dbReference type="PANTHER" id="PTHR35526:SF3">
    <property type="entry name" value="ANTI-SIGMA-F FACTOR RSBW"/>
    <property type="match status" value="1"/>
</dbReference>
<dbReference type="CDD" id="cd16936">
    <property type="entry name" value="HATPase_RsbW-like"/>
    <property type="match status" value="1"/>
</dbReference>